<reference evidence="1 2" key="1">
    <citation type="journal article" date="2023" name="Plants (Basel)">
        <title>Bridging the Gap: Combining Genomics and Transcriptomics Approaches to Understand Stylosanthes scabra, an Orphan Legume from the Brazilian Caatinga.</title>
        <authorList>
            <person name="Ferreira-Neto J.R.C."/>
            <person name="da Silva M.D."/>
            <person name="Binneck E."/>
            <person name="de Melo N.F."/>
            <person name="da Silva R.H."/>
            <person name="de Melo A.L.T.M."/>
            <person name="Pandolfi V."/>
            <person name="Bustamante F.O."/>
            <person name="Brasileiro-Vidal A.C."/>
            <person name="Benko-Iseppon A.M."/>
        </authorList>
    </citation>
    <scope>NUCLEOTIDE SEQUENCE [LARGE SCALE GENOMIC DNA]</scope>
    <source>
        <tissue evidence="1">Leaves</tissue>
    </source>
</reference>
<gene>
    <name evidence="1" type="ORF">PIB30_023884</name>
</gene>
<organism evidence="1 2">
    <name type="scientific">Stylosanthes scabra</name>
    <dbReference type="NCBI Taxonomy" id="79078"/>
    <lineage>
        <taxon>Eukaryota</taxon>
        <taxon>Viridiplantae</taxon>
        <taxon>Streptophyta</taxon>
        <taxon>Embryophyta</taxon>
        <taxon>Tracheophyta</taxon>
        <taxon>Spermatophyta</taxon>
        <taxon>Magnoliopsida</taxon>
        <taxon>eudicotyledons</taxon>
        <taxon>Gunneridae</taxon>
        <taxon>Pentapetalae</taxon>
        <taxon>rosids</taxon>
        <taxon>fabids</taxon>
        <taxon>Fabales</taxon>
        <taxon>Fabaceae</taxon>
        <taxon>Papilionoideae</taxon>
        <taxon>50 kb inversion clade</taxon>
        <taxon>dalbergioids sensu lato</taxon>
        <taxon>Dalbergieae</taxon>
        <taxon>Pterocarpus clade</taxon>
        <taxon>Stylosanthes</taxon>
    </lineage>
</organism>
<proteinExistence type="predicted"/>
<dbReference type="EMBL" id="JASCZI010090705">
    <property type="protein sequence ID" value="MED6145302.1"/>
    <property type="molecule type" value="Genomic_DNA"/>
</dbReference>
<name>A0ABU6T9B1_9FABA</name>
<keyword evidence="2" id="KW-1185">Reference proteome</keyword>
<evidence type="ECO:0000313" key="2">
    <source>
        <dbReference type="Proteomes" id="UP001341840"/>
    </source>
</evidence>
<accession>A0ABU6T9B1</accession>
<dbReference type="Proteomes" id="UP001341840">
    <property type="component" value="Unassembled WGS sequence"/>
</dbReference>
<comment type="caution">
    <text evidence="1">The sequence shown here is derived from an EMBL/GenBank/DDBJ whole genome shotgun (WGS) entry which is preliminary data.</text>
</comment>
<sequence length="195" mass="22487">MNKLLDEWSGLGEIESRDVGPYRCLITFSSPEIRDNALNDELLLSIFDEVRLHWNFVSSLSRRIWIEIIGLPVNMWCVENLNKITNLWGKMIHEWISIRMDDKVIDVFVKEFGSELYSVESHLNRGDTVSETMDDTASMKPAVVLSVEEETSQATANYANLNSVEFVDPLIDVIINKRLDYVHHLKEGREKDGEE</sequence>
<evidence type="ECO:0008006" key="3">
    <source>
        <dbReference type="Google" id="ProtNLM"/>
    </source>
</evidence>
<protein>
    <recommendedName>
        <fullName evidence="3">DUF4283 domain-containing protein</fullName>
    </recommendedName>
</protein>
<evidence type="ECO:0000313" key="1">
    <source>
        <dbReference type="EMBL" id="MED6145302.1"/>
    </source>
</evidence>